<accession>A0ABV0IJ53</accession>
<evidence type="ECO:0000313" key="3">
    <source>
        <dbReference type="EMBL" id="MEO9248176.1"/>
    </source>
</evidence>
<proteinExistence type="inferred from homology"/>
<dbReference type="NCBIfam" id="TIGR01552">
    <property type="entry name" value="phd_fam"/>
    <property type="match status" value="1"/>
</dbReference>
<gene>
    <name evidence="3" type="ORF">ABDK96_10825</name>
</gene>
<keyword evidence="4" id="KW-1185">Reference proteome</keyword>
<reference evidence="3 4" key="1">
    <citation type="submission" date="2024-05" db="EMBL/GenBank/DDBJ databases">
        <authorList>
            <person name="Yi C."/>
        </authorList>
    </citation>
    <scope>NUCLEOTIDE SEQUENCE [LARGE SCALE GENOMIC DNA]</scope>
    <source>
        <strain evidence="3 4">XS13</strain>
    </source>
</reference>
<evidence type="ECO:0000313" key="4">
    <source>
        <dbReference type="Proteomes" id="UP001484097"/>
    </source>
</evidence>
<protein>
    <submittedName>
        <fullName evidence="3">Type II toxin-antitoxin system prevent-host-death family antitoxin</fullName>
    </submittedName>
</protein>
<comment type="caution">
    <text evidence="3">The sequence shown here is derived from an EMBL/GenBank/DDBJ whole genome shotgun (WGS) entry which is preliminary data.</text>
</comment>
<feature type="region of interest" description="Disordered" evidence="2">
    <location>
        <begin position="65"/>
        <end position="97"/>
    </location>
</feature>
<organism evidence="3 4">
    <name type="scientific">Citricoccus nitrophenolicus</name>
    <dbReference type="NCBI Taxonomy" id="863575"/>
    <lineage>
        <taxon>Bacteria</taxon>
        <taxon>Bacillati</taxon>
        <taxon>Actinomycetota</taxon>
        <taxon>Actinomycetes</taxon>
        <taxon>Micrococcales</taxon>
        <taxon>Micrococcaceae</taxon>
        <taxon>Citricoccus</taxon>
    </lineage>
</organism>
<dbReference type="SUPFAM" id="SSF143120">
    <property type="entry name" value="YefM-like"/>
    <property type="match status" value="1"/>
</dbReference>
<dbReference type="RefSeq" id="WP_347920790.1">
    <property type="nucleotide sequence ID" value="NZ_JBDXMX010000004.1"/>
</dbReference>
<evidence type="ECO:0000256" key="2">
    <source>
        <dbReference type="SAM" id="MobiDB-lite"/>
    </source>
</evidence>
<dbReference type="InterPro" id="IPR036165">
    <property type="entry name" value="YefM-like_sf"/>
</dbReference>
<name>A0ABV0IJ53_9MICC</name>
<comment type="similarity">
    <text evidence="1">Belongs to the phD/YefM antitoxin family.</text>
</comment>
<sequence>MGVTIKQSELRNDNAAVMRRVAQGESFVVTVKGRPVADVLPHQPESTRRRFVPVTELDRALAAEKAPDPAAWTADLQAGHEALAPDEPTDPFQQAGR</sequence>
<evidence type="ECO:0000256" key="1">
    <source>
        <dbReference type="ARBA" id="ARBA00009981"/>
    </source>
</evidence>
<dbReference type="Proteomes" id="UP001484097">
    <property type="component" value="Unassembled WGS sequence"/>
</dbReference>
<dbReference type="EMBL" id="JBDXMX010000004">
    <property type="protein sequence ID" value="MEO9248176.1"/>
    <property type="molecule type" value="Genomic_DNA"/>
</dbReference>
<dbReference type="Gene3D" id="3.40.1620.10">
    <property type="entry name" value="YefM-like domain"/>
    <property type="match status" value="1"/>
</dbReference>